<sequence length="521" mass="56988">MAALQPERGDQPSPGLTINLSSNNPFRNRAVSPSLQSPASPFDDPVRPAAPRSMSAAPSNNPFLDPSSARAPQTKRLNEKMSNNPYTGRKSPTAVDLFDELTLEDKQRPAVGNAPPRPDAPKPSAMNKPRGHENGPPHARRGPPRHRPSGSQEDAPRMRMPPSIHDANKSPQKRVDPRRRRNSESSVMDDLKVPLADKERRGKESNRQDRKDRDGKKPTSRKFDVIDAFDESMKLFGSGVKIHHDGPYDACNPHRNRQGSRRAPMQAFAKDSLNNTIGGSGPLNKRPDHATFMGHAEDEAFMDYSTGKKERSGSSSFADIQRGKGSGMPVFDPTSRGSVLHGDETLGLGTSTFLEGTPAARTDIQRREKERAEAVMDGGLTRKKSLAQRIRGMNRPQQGFAPSGRLTNPEGAYGSRRTPSGTYMTSASMTSPKDERNPFFEEFHKGEELISVRNTNAEPRSPDGPEQNLRLERRATAEGSAHDEPRQGGGGLLARVKSLKGGRRVRPAPPSQYPGPPGQAV</sequence>
<keyword evidence="3" id="KW-1185">Reference proteome</keyword>
<dbReference type="InterPro" id="IPR013226">
    <property type="entry name" value="Pal1"/>
</dbReference>
<dbReference type="Pfam" id="PF08316">
    <property type="entry name" value="Pal1"/>
    <property type="match status" value="1"/>
</dbReference>
<evidence type="ECO:0008006" key="4">
    <source>
        <dbReference type="Google" id="ProtNLM"/>
    </source>
</evidence>
<evidence type="ECO:0000313" key="2">
    <source>
        <dbReference type="EMBL" id="RKU41409.1"/>
    </source>
</evidence>
<feature type="region of interest" description="Disordered" evidence="1">
    <location>
        <begin position="1"/>
        <end position="224"/>
    </location>
</feature>
<dbReference type="EMBL" id="QVQW01000075">
    <property type="protein sequence ID" value="RKU41409.1"/>
    <property type="molecule type" value="Genomic_DNA"/>
</dbReference>
<name>A0A420Y0X7_9PEZI</name>
<protein>
    <recommendedName>
        <fullName evidence="4">Pal1 cell morphology protein</fullName>
    </recommendedName>
</protein>
<organism evidence="2 3">
    <name type="scientific">Coniochaeta pulveracea</name>
    <dbReference type="NCBI Taxonomy" id="177199"/>
    <lineage>
        <taxon>Eukaryota</taxon>
        <taxon>Fungi</taxon>
        <taxon>Dikarya</taxon>
        <taxon>Ascomycota</taxon>
        <taxon>Pezizomycotina</taxon>
        <taxon>Sordariomycetes</taxon>
        <taxon>Sordariomycetidae</taxon>
        <taxon>Coniochaetales</taxon>
        <taxon>Coniochaetaceae</taxon>
        <taxon>Coniochaeta</taxon>
    </lineage>
</organism>
<feature type="compositionally biased region" description="Polar residues" evidence="1">
    <location>
        <begin position="417"/>
        <end position="431"/>
    </location>
</feature>
<dbReference type="AlphaFoldDB" id="A0A420Y0X7"/>
<evidence type="ECO:0000256" key="1">
    <source>
        <dbReference type="SAM" id="MobiDB-lite"/>
    </source>
</evidence>
<proteinExistence type="predicted"/>
<feature type="compositionally biased region" description="Polar residues" evidence="1">
    <location>
        <begin position="14"/>
        <end position="39"/>
    </location>
</feature>
<dbReference type="Proteomes" id="UP000275385">
    <property type="component" value="Unassembled WGS sequence"/>
</dbReference>
<feature type="compositionally biased region" description="Basic and acidic residues" evidence="1">
    <location>
        <begin position="189"/>
        <end position="224"/>
    </location>
</feature>
<feature type="region of interest" description="Disordered" evidence="1">
    <location>
        <begin position="242"/>
        <end position="263"/>
    </location>
</feature>
<dbReference type="STRING" id="177199.A0A420Y0X7"/>
<feature type="compositionally biased region" description="Basic residues" evidence="1">
    <location>
        <begin position="138"/>
        <end position="148"/>
    </location>
</feature>
<dbReference type="PANTHER" id="PTHR28307:SF2">
    <property type="entry name" value="PROTEIN PAL1"/>
    <property type="match status" value="1"/>
</dbReference>
<feature type="compositionally biased region" description="Basic and acidic residues" evidence="1">
    <location>
        <begin position="469"/>
        <end position="486"/>
    </location>
</feature>
<dbReference type="GO" id="GO:0005737">
    <property type="term" value="C:cytoplasm"/>
    <property type="evidence" value="ECO:0007669"/>
    <property type="project" value="TreeGrafter"/>
</dbReference>
<feature type="compositionally biased region" description="Low complexity" evidence="1">
    <location>
        <begin position="47"/>
        <end position="62"/>
    </location>
</feature>
<evidence type="ECO:0000313" key="3">
    <source>
        <dbReference type="Proteomes" id="UP000275385"/>
    </source>
</evidence>
<dbReference type="OrthoDB" id="5352132at2759"/>
<feature type="compositionally biased region" description="Basic and acidic residues" evidence="1">
    <location>
        <begin position="432"/>
        <end position="450"/>
    </location>
</feature>
<comment type="caution">
    <text evidence="2">The sequence shown here is derived from an EMBL/GenBank/DDBJ whole genome shotgun (WGS) entry which is preliminary data.</text>
</comment>
<feature type="compositionally biased region" description="Basic and acidic residues" evidence="1">
    <location>
        <begin position="363"/>
        <end position="374"/>
    </location>
</feature>
<feature type="region of interest" description="Disordered" evidence="1">
    <location>
        <begin position="306"/>
        <end position="521"/>
    </location>
</feature>
<gene>
    <name evidence="2" type="ORF">DL546_002398</name>
</gene>
<dbReference type="PANTHER" id="PTHR28307">
    <property type="entry name" value="PROTEIN PAL1"/>
    <property type="match status" value="1"/>
</dbReference>
<feature type="compositionally biased region" description="Pro residues" evidence="1">
    <location>
        <begin position="507"/>
        <end position="521"/>
    </location>
</feature>
<feature type="compositionally biased region" description="Basic residues" evidence="1">
    <location>
        <begin position="497"/>
        <end position="506"/>
    </location>
</feature>
<reference evidence="2 3" key="1">
    <citation type="submission" date="2018-08" db="EMBL/GenBank/DDBJ databases">
        <title>Draft genome of the lignicolous fungus Coniochaeta pulveracea.</title>
        <authorList>
            <person name="Borstlap C.J."/>
            <person name="De Witt R.N."/>
            <person name="Botha A."/>
            <person name="Volschenk H."/>
        </authorList>
    </citation>
    <scope>NUCLEOTIDE SEQUENCE [LARGE SCALE GENOMIC DNA]</scope>
    <source>
        <strain evidence="2 3">CAB683</strain>
    </source>
</reference>
<accession>A0A420Y0X7</accession>